<dbReference type="EMBL" id="QRHZ01000003">
    <property type="protein sequence ID" value="RHG17753.1"/>
    <property type="molecule type" value="Genomic_DNA"/>
</dbReference>
<dbReference type="Pfam" id="PF19791">
    <property type="entry name" value="DUF6275"/>
    <property type="match status" value="1"/>
</dbReference>
<evidence type="ECO:0000313" key="2">
    <source>
        <dbReference type="Proteomes" id="UP000284220"/>
    </source>
</evidence>
<proteinExistence type="predicted"/>
<dbReference type="RefSeq" id="WP_118197690.1">
    <property type="nucleotide sequence ID" value="NZ_JBCJBY010000009.1"/>
</dbReference>
<evidence type="ECO:0000313" key="1">
    <source>
        <dbReference type="EMBL" id="RHG17753.1"/>
    </source>
</evidence>
<comment type="caution">
    <text evidence="1">The sequence shown here is derived from an EMBL/GenBank/DDBJ whole genome shotgun (WGS) entry which is preliminary data.</text>
</comment>
<organism evidence="1 2">
    <name type="scientific">Blautia obeum</name>
    <dbReference type="NCBI Taxonomy" id="40520"/>
    <lineage>
        <taxon>Bacteria</taxon>
        <taxon>Bacillati</taxon>
        <taxon>Bacillota</taxon>
        <taxon>Clostridia</taxon>
        <taxon>Lachnospirales</taxon>
        <taxon>Lachnospiraceae</taxon>
        <taxon>Blautia</taxon>
    </lineage>
</organism>
<dbReference type="AlphaFoldDB" id="A0A414SEX9"/>
<gene>
    <name evidence="1" type="ORF">DW272_06840</name>
</gene>
<protein>
    <submittedName>
        <fullName evidence="1">Uncharacterized protein</fullName>
    </submittedName>
</protein>
<reference evidence="1 2" key="1">
    <citation type="submission" date="2018-08" db="EMBL/GenBank/DDBJ databases">
        <title>A genome reference for cultivated species of the human gut microbiota.</title>
        <authorList>
            <person name="Zou Y."/>
            <person name="Xue W."/>
            <person name="Luo G."/>
        </authorList>
    </citation>
    <scope>NUCLEOTIDE SEQUENCE [LARGE SCALE GENOMIC DNA]</scope>
    <source>
        <strain evidence="1 2">AM22-9LB</strain>
    </source>
</reference>
<sequence length="87" mass="10299">MENEEFLRICKAKVAEYTNSHMDKTDEKQITVHDVYVVWSCKTLQNSKALLSTTVPDGMYYELTYNGDKHELYLDAYKKFQNMCFKL</sequence>
<dbReference type="InterPro" id="IPR046242">
    <property type="entry name" value="DUF6275"/>
</dbReference>
<accession>A0A414SEX9</accession>
<name>A0A414SEX9_9FIRM</name>
<dbReference type="Proteomes" id="UP000284220">
    <property type="component" value="Unassembled WGS sequence"/>
</dbReference>